<name>A0A550CZX2_9AGAR</name>
<feature type="region of interest" description="Disordered" evidence="1">
    <location>
        <begin position="66"/>
        <end position="86"/>
    </location>
</feature>
<evidence type="ECO:0000313" key="2">
    <source>
        <dbReference type="EMBL" id="TRM70344.1"/>
    </source>
</evidence>
<gene>
    <name evidence="2" type="ORF">BD626DRAFT_27502</name>
</gene>
<reference evidence="2 3" key="1">
    <citation type="journal article" date="2019" name="New Phytol.">
        <title>Comparative genomics reveals unique wood-decay strategies and fruiting body development in the Schizophyllaceae.</title>
        <authorList>
            <person name="Almasi E."/>
            <person name="Sahu N."/>
            <person name="Krizsan K."/>
            <person name="Balint B."/>
            <person name="Kovacs G.M."/>
            <person name="Kiss B."/>
            <person name="Cseklye J."/>
            <person name="Drula E."/>
            <person name="Henrissat B."/>
            <person name="Nagy I."/>
            <person name="Chovatia M."/>
            <person name="Adam C."/>
            <person name="LaButti K."/>
            <person name="Lipzen A."/>
            <person name="Riley R."/>
            <person name="Grigoriev I.V."/>
            <person name="Nagy L.G."/>
        </authorList>
    </citation>
    <scope>NUCLEOTIDE SEQUENCE [LARGE SCALE GENOMIC DNA]</scope>
    <source>
        <strain evidence="2 3">NL-1724</strain>
    </source>
</reference>
<organism evidence="2 3">
    <name type="scientific">Schizophyllum amplum</name>
    <dbReference type="NCBI Taxonomy" id="97359"/>
    <lineage>
        <taxon>Eukaryota</taxon>
        <taxon>Fungi</taxon>
        <taxon>Dikarya</taxon>
        <taxon>Basidiomycota</taxon>
        <taxon>Agaricomycotina</taxon>
        <taxon>Agaricomycetes</taxon>
        <taxon>Agaricomycetidae</taxon>
        <taxon>Agaricales</taxon>
        <taxon>Schizophyllaceae</taxon>
        <taxon>Schizophyllum</taxon>
    </lineage>
</organism>
<dbReference type="EMBL" id="VDMD01000001">
    <property type="protein sequence ID" value="TRM70344.1"/>
    <property type="molecule type" value="Genomic_DNA"/>
</dbReference>
<comment type="caution">
    <text evidence="2">The sequence shown here is derived from an EMBL/GenBank/DDBJ whole genome shotgun (WGS) entry which is preliminary data.</text>
</comment>
<feature type="region of interest" description="Disordered" evidence="1">
    <location>
        <begin position="1"/>
        <end position="38"/>
    </location>
</feature>
<accession>A0A550CZX2</accession>
<feature type="compositionally biased region" description="Basic residues" evidence="1">
    <location>
        <begin position="289"/>
        <end position="300"/>
    </location>
</feature>
<sequence length="300" mass="33177">MTDSDPPRYSLRTRKRAAPTPTPACKPAPKRARGSNPKSVLATIAFDRAVDSHTMPAVANSAELPTATTVTKRKRAAPARGTEKKDSSTYHRRCLRAWPGAAAFSVHAVRCALCNDVIQFSKGAKHGPYSWHSALRHWKDQHDLPNIEEWIVKCDLEGYDRPFPYLESCSQAGERLADESGAKKKRGTAKDCRRYADSRAPYGQEGDIWFGIRKPDLYAEGDQPKASDRQALRLGPGAEMELGGARLLSTTVVAPEISQDRLDEHDADADSNDADFDEDPDTLPPRFKFGMRKARCSPEA</sequence>
<feature type="compositionally biased region" description="Acidic residues" evidence="1">
    <location>
        <begin position="265"/>
        <end position="281"/>
    </location>
</feature>
<evidence type="ECO:0000256" key="1">
    <source>
        <dbReference type="SAM" id="MobiDB-lite"/>
    </source>
</evidence>
<keyword evidence="3" id="KW-1185">Reference proteome</keyword>
<dbReference type="AlphaFoldDB" id="A0A550CZX2"/>
<evidence type="ECO:0000313" key="3">
    <source>
        <dbReference type="Proteomes" id="UP000320762"/>
    </source>
</evidence>
<proteinExistence type="predicted"/>
<feature type="region of interest" description="Disordered" evidence="1">
    <location>
        <begin position="255"/>
        <end position="300"/>
    </location>
</feature>
<dbReference type="Proteomes" id="UP000320762">
    <property type="component" value="Unassembled WGS sequence"/>
</dbReference>
<protein>
    <submittedName>
        <fullName evidence="2">Uncharacterized protein</fullName>
    </submittedName>
</protein>